<dbReference type="Gene3D" id="2.60.40.10">
    <property type="entry name" value="Immunoglobulins"/>
    <property type="match status" value="2"/>
</dbReference>
<evidence type="ECO:0000313" key="3">
    <source>
        <dbReference type="Proteomes" id="UP000694846"/>
    </source>
</evidence>
<feature type="domain" description="IPT/TIG" evidence="2">
    <location>
        <begin position="255"/>
        <end position="352"/>
    </location>
</feature>
<dbReference type="Pfam" id="PF01833">
    <property type="entry name" value="TIG"/>
    <property type="match status" value="1"/>
</dbReference>
<keyword evidence="1" id="KW-0812">Transmembrane</keyword>
<dbReference type="OrthoDB" id="6613026at2759"/>
<feature type="transmembrane region" description="Helical" evidence="1">
    <location>
        <begin position="635"/>
        <end position="656"/>
    </location>
</feature>
<dbReference type="GO" id="GO:0048468">
    <property type="term" value="P:cell development"/>
    <property type="evidence" value="ECO:0007669"/>
    <property type="project" value="UniProtKB-ARBA"/>
</dbReference>
<organism evidence="3 4">
    <name type="scientific">Sipha flava</name>
    <name type="common">yellow sugarcane aphid</name>
    <dbReference type="NCBI Taxonomy" id="143950"/>
    <lineage>
        <taxon>Eukaryota</taxon>
        <taxon>Metazoa</taxon>
        <taxon>Ecdysozoa</taxon>
        <taxon>Arthropoda</taxon>
        <taxon>Hexapoda</taxon>
        <taxon>Insecta</taxon>
        <taxon>Pterygota</taxon>
        <taxon>Neoptera</taxon>
        <taxon>Paraneoptera</taxon>
        <taxon>Hemiptera</taxon>
        <taxon>Sternorrhyncha</taxon>
        <taxon>Aphidomorpha</taxon>
        <taxon>Aphidoidea</taxon>
        <taxon>Aphididae</taxon>
        <taxon>Sipha</taxon>
    </lineage>
</organism>
<dbReference type="GO" id="GO:0030334">
    <property type="term" value="P:regulation of cell migration"/>
    <property type="evidence" value="ECO:0007669"/>
    <property type="project" value="TreeGrafter"/>
</dbReference>
<dbReference type="GO" id="GO:0017154">
    <property type="term" value="F:semaphorin receptor activity"/>
    <property type="evidence" value="ECO:0007669"/>
    <property type="project" value="InterPro"/>
</dbReference>
<dbReference type="Proteomes" id="UP000694846">
    <property type="component" value="Unplaced"/>
</dbReference>
<reference evidence="4" key="1">
    <citation type="submission" date="2025-08" db="UniProtKB">
        <authorList>
            <consortium name="RefSeq"/>
        </authorList>
    </citation>
    <scope>IDENTIFICATION</scope>
    <source>
        <tissue evidence="4">Whole body</tissue>
    </source>
</reference>
<dbReference type="AlphaFoldDB" id="A0A8B8GKF5"/>
<keyword evidence="1" id="KW-0472">Membrane</keyword>
<proteinExistence type="predicted"/>
<gene>
    <name evidence="4" type="primary">LOC112693046</name>
</gene>
<evidence type="ECO:0000259" key="2">
    <source>
        <dbReference type="SMART" id="SM00429"/>
    </source>
</evidence>
<accession>A0A8B8GKF5</accession>
<name>A0A8B8GKF5_9HEMI</name>
<evidence type="ECO:0000313" key="4">
    <source>
        <dbReference type="RefSeq" id="XP_025423714.1"/>
    </source>
</evidence>
<dbReference type="SUPFAM" id="SSF81296">
    <property type="entry name" value="E set domains"/>
    <property type="match status" value="1"/>
</dbReference>
<sequence>MFVSRSFTKHENHLNQFSIHLLVFSVIISLASIATAHHNNLMENIIDFEPNCNTYRTCAQCKTNEPACNWSVEKQVCVKSNPAANTSVVVSCPRFKVSLIYDSIKVSILDKVKSFDNFIKKSNTIHCQLEDKHLNITHVSSNHTEFVCIHDRKLYQNYRWPIKYWSLVVNNNTSLKFNNPEDHYITSFDRDCHNITCATGYWETESYAYYCKWCLKKQNCTLTENNHMWPCHVRKLQKNTAHDKHLSSIAIQSPNFKIVSFDPLVGLSTGPVTINIVVKNNLYLSEDRSMKITVAGRPCIMDQSTSRHDETISCIIPAIDGPIYKEKGPVEITYSSASQNYHLKSTKIFSFVTPLVDASSSQNCGPMVGGVLLDIKGKYLNVTNDVQVLIDENITCTVVKLNSEQLSCVVGSSDVLMIANVQLFFNGRILDATNSNLSFKYMANPTIDEEQRFESIASGGVQLMVHGNFSCLKTWAMYVAYDGKLNVSFCRYKDNRVLICKTPYIDIPESFTSMELKHGFLGITDEKIVNLTSTNTSYTVFPNPVFTNFEVNENSLLIHGEFLNKGYRKKDLAVRIQGWSESLMVCNLVQENIECWIPEAIDVQTIVVNVGYYKEQILKLKFNPGRFILLTMTELLQGIIILGGVVIFIYVLLFIIRSMNSANSIELTEKSKIYYIY</sequence>
<dbReference type="GO" id="GO:0002116">
    <property type="term" value="C:semaphorin receptor complex"/>
    <property type="evidence" value="ECO:0007669"/>
    <property type="project" value="TreeGrafter"/>
</dbReference>
<dbReference type="PANTHER" id="PTHR22625:SF70">
    <property type="entry name" value="PLEXIN A, ISOFORM A"/>
    <property type="match status" value="1"/>
</dbReference>
<protein>
    <submittedName>
        <fullName evidence="4">Plexin-A4-like isoform X1</fullName>
    </submittedName>
</protein>
<dbReference type="InterPro" id="IPR031148">
    <property type="entry name" value="Plexin"/>
</dbReference>
<dbReference type="InterPro" id="IPR013783">
    <property type="entry name" value="Ig-like_fold"/>
</dbReference>
<dbReference type="CDD" id="cd00603">
    <property type="entry name" value="IPT_PCSR"/>
    <property type="match status" value="1"/>
</dbReference>
<dbReference type="RefSeq" id="XP_025423714.1">
    <property type="nucleotide sequence ID" value="XM_025567929.1"/>
</dbReference>
<dbReference type="GO" id="GO:0005886">
    <property type="term" value="C:plasma membrane"/>
    <property type="evidence" value="ECO:0007669"/>
    <property type="project" value="TreeGrafter"/>
</dbReference>
<dbReference type="GeneID" id="112693046"/>
<dbReference type="InterPro" id="IPR014756">
    <property type="entry name" value="Ig_E-set"/>
</dbReference>
<keyword evidence="3" id="KW-1185">Reference proteome</keyword>
<dbReference type="InterPro" id="IPR002909">
    <property type="entry name" value="IPT_dom"/>
</dbReference>
<dbReference type="SMART" id="SM00429">
    <property type="entry name" value="IPT"/>
    <property type="match status" value="2"/>
</dbReference>
<keyword evidence="1" id="KW-1133">Transmembrane helix</keyword>
<dbReference type="PANTHER" id="PTHR22625">
    <property type="entry name" value="PLEXIN"/>
    <property type="match status" value="1"/>
</dbReference>
<dbReference type="GO" id="GO:0048731">
    <property type="term" value="P:system development"/>
    <property type="evidence" value="ECO:0007669"/>
    <property type="project" value="UniProtKB-ARBA"/>
</dbReference>
<evidence type="ECO:0000256" key="1">
    <source>
        <dbReference type="SAM" id="Phobius"/>
    </source>
</evidence>
<feature type="domain" description="IPT/TIG" evidence="2">
    <location>
        <begin position="353"/>
        <end position="442"/>
    </location>
</feature>